<dbReference type="InterPro" id="IPR001240">
    <property type="entry name" value="PRAI_dom"/>
</dbReference>
<evidence type="ECO:0000256" key="6">
    <source>
        <dbReference type="ARBA" id="ARBA00022822"/>
    </source>
</evidence>
<evidence type="ECO:0000256" key="2">
    <source>
        <dbReference type="ARBA" id="ARBA00004664"/>
    </source>
</evidence>
<dbReference type="InterPro" id="IPR011060">
    <property type="entry name" value="RibuloseP-bd_barrel"/>
</dbReference>
<dbReference type="PANTHER" id="PTHR42894:SF1">
    <property type="entry name" value="N-(5'-PHOSPHORIBOSYL)ANTHRANILATE ISOMERASE"/>
    <property type="match status" value="1"/>
</dbReference>
<keyword evidence="12" id="KW-1185">Reference proteome</keyword>
<gene>
    <name evidence="9" type="primary">trpF</name>
    <name evidence="11" type="ORF">G3570_06305</name>
</gene>
<dbReference type="EMBL" id="JAALLT010000002">
    <property type="protein sequence ID" value="NGP76236.1"/>
    <property type="molecule type" value="Genomic_DNA"/>
</dbReference>
<dbReference type="Proteomes" id="UP000473278">
    <property type="component" value="Unassembled WGS sequence"/>
</dbReference>
<evidence type="ECO:0000313" key="11">
    <source>
        <dbReference type="EMBL" id="NGP76236.1"/>
    </source>
</evidence>
<evidence type="ECO:0000256" key="9">
    <source>
        <dbReference type="HAMAP-Rule" id="MF_00135"/>
    </source>
</evidence>
<comment type="caution">
    <text evidence="11">The sequence shown here is derived from an EMBL/GenBank/DDBJ whole genome shotgun (WGS) entry which is preliminary data.</text>
</comment>
<evidence type="ECO:0000256" key="4">
    <source>
        <dbReference type="ARBA" id="ARBA00022272"/>
    </source>
</evidence>
<dbReference type="AlphaFoldDB" id="A0A6M1SVS8"/>
<evidence type="ECO:0000256" key="3">
    <source>
        <dbReference type="ARBA" id="ARBA00012572"/>
    </source>
</evidence>
<dbReference type="GO" id="GO:0004640">
    <property type="term" value="F:phosphoribosylanthranilate isomerase activity"/>
    <property type="evidence" value="ECO:0007669"/>
    <property type="project" value="UniProtKB-UniRule"/>
</dbReference>
<reference evidence="11 12" key="1">
    <citation type="submission" date="2020-02" db="EMBL/GenBank/DDBJ databases">
        <title>Balneolaceae bacterium YR4-1, complete genome.</title>
        <authorList>
            <person name="Li Y."/>
            <person name="Wu S."/>
        </authorList>
    </citation>
    <scope>NUCLEOTIDE SEQUENCE [LARGE SCALE GENOMIC DNA]</scope>
    <source>
        <strain evidence="11 12">YR4-1</strain>
    </source>
</reference>
<comment type="pathway">
    <text evidence="2 9">Amino-acid biosynthesis; L-tryptophan biosynthesis; L-tryptophan from chorismate: step 3/5.</text>
</comment>
<dbReference type="SUPFAM" id="SSF51366">
    <property type="entry name" value="Ribulose-phoshate binding barrel"/>
    <property type="match status" value="1"/>
</dbReference>
<comment type="similarity">
    <text evidence="9">Belongs to the TrpF family.</text>
</comment>
<keyword evidence="5 9" id="KW-0028">Amino-acid biosynthesis</keyword>
<evidence type="ECO:0000313" key="12">
    <source>
        <dbReference type="Proteomes" id="UP000473278"/>
    </source>
</evidence>
<accession>A0A6M1SVS8</accession>
<dbReference type="Gene3D" id="3.20.20.70">
    <property type="entry name" value="Aldolase class I"/>
    <property type="match status" value="1"/>
</dbReference>
<feature type="domain" description="N-(5'phosphoribosyl) anthranilate isomerase (PRAI)" evidence="10">
    <location>
        <begin position="11"/>
        <end position="210"/>
    </location>
</feature>
<keyword evidence="6 9" id="KW-0822">Tryptophan biosynthesis</keyword>
<dbReference type="RefSeq" id="WP_165140401.1">
    <property type="nucleotide sequence ID" value="NZ_JAALLT010000002.1"/>
</dbReference>
<evidence type="ECO:0000256" key="8">
    <source>
        <dbReference type="ARBA" id="ARBA00023235"/>
    </source>
</evidence>
<evidence type="ECO:0000256" key="5">
    <source>
        <dbReference type="ARBA" id="ARBA00022605"/>
    </source>
</evidence>
<protein>
    <recommendedName>
        <fullName evidence="4 9">N-(5'-phosphoribosyl)anthranilate isomerase</fullName>
        <shortName evidence="9">PRAI</shortName>
        <ecNumber evidence="3 9">5.3.1.24</ecNumber>
    </recommendedName>
</protein>
<dbReference type="InterPro" id="IPR013785">
    <property type="entry name" value="Aldolase_TIM"/>
</dbReference>
<evidence type="ECO:0000256" key="7">
    <source>
        <dbReference type="ARBA" id="ARBA00023141"/>
    </source>
</evidence>
<comment type="catalytic activity">
    <reaction evidence="1 9">
        <text>N-(5-phospho-beta-D-ribosyl)anthranilate = 1-(2-carboxyphenylamino)-1-deoxy-D-ribulose 5-phosphate</text>
        <dbReference type="Rhea" id="RHEA:21540"/>
        <dbReference type="ChEBI" id="CHEBI:18277"/>
        <dbReference type="ChEBI" id="CHEBI:58613"/>
        <dbReference type="EC" id="5.3.1.24"/>
    </reaction>
</comment>
<evidence type="ECO:0000259" key="10">
    <source>
        <dbReference type="Pfam" id="PF00697"/>
    </source>
</evidence>
<dbReference type="InterPro" id="IPR044643">
    <property type="entry name" value="TrpF_fam"/>
</dbReference>
<dbReference type="EC" id="5.3.1.24" evidence="3 9"/>
<proteinExistence type="inferred from homology"/>
<organism evidence="11 12">
    <name type="scientific">Halalkalibaculum roseum</name>
    <dbReference type="NCBI Taxonomy" id="2709311"/>
    <lineage>
        <taxon>Bacteria</taxon>
        <taxon>Pseudomonadati</taxon>
        <taxon>Balneolota</taxon>
        <taxon>Balneolia</taxon>
        <taxon>Balneolales</taxon>
        <taxon>Balneolaceae</taxon>
        <taxon>Halalkalibaculum</taxon>
    </lineage>
</organism>
<dbReference type="UniPathway" id="UPA00035">
    <property type="reaction ID" value="UER00042"/>
</dbReference>
<keyword evidence="8 9" id="KW-0413">Isomerase</keyword>
<dbReference type="CDD" id="cd00405">
    <property type="entry name" value="PRAI"/>
    <property type="match status" value="1"/>
</dbReference>
<dbReference type="Pfam" id="PF00697">
    <property type="entry name" value="PRAI"/>
    <property type="match status" value="1"/>
</dbReference>
<dbReference type="GO" id="GO:0000162">
    <property type="term" value="P:L-tryptophan biosynthetic process"/>
    <property type="evidence" value="ECO:0007669"/>
    <property type="project" value="UniProtKB-UniRule"/>
</dbReference>
<dbReference type="PANTHER" id="PTHR42894">
    <property type="entry name" value="N-(5'-PHOSPHORIBOSYL)ANTHRANILATE ISOMERASE"/>
    <property type="match status" value="1"/>
</dbReference>
<sequence length="224" mass="25215">MFANEEERTKVKICGLTSLEDARFVSGALAHYLGFIFYEESPRYITHAEAGAIINWIEGPECVGVFVNQPLDDVNMIIRQTGIDLVQLHGNESPEYTAMVEKPVIKVIHVEPSTDAEELKAAVEPYLSHVEYLMFDTKLGDQWGGTGKTFDWSLVDEVSGGKPFFLSGGINEHNIRKACKEVQPYAVDLSSSLESEPGVKDFDKVETFMEEMREIWEEQEMGEL</sequence>
<dbReference type="HAMAP" id="MF_00135">
    <property type="entry name" value="PRAI"/>
    <property type="match status" value="1"/>
</dbReference>
<evidence type="ECO:0000256" key="1">
    <source>
        <dbReference type="ARBA" id="ARBA00001164"/>
    </source>
</evidence>
<keyword evidence="7 9" id="KW-0057">Aromatic amino acid biosynthesis</keyword>
<name>A0A6M1SVS8_9BACT</name>